<dbReference type="EMBL" id="BQXS01009984">
    <property type="protein sequence ID" value="GKT32417.1"/>
    <property type="molecule type" value="Genomic_DNA"/>
</dbReference>
<feature type="transmembrane region" description="Helical" evidence="1">
    <location>
        <begin position="27"/>
        <end position="51"/>
    </location>
</feature>
<reference evidence="2" key="1">
    <citation type="submission" date="2022-03" db="EMBL/GenBank/DDBJ databases">
        <title>Draft genome sequence of Aduncisulcus paluster, a free-living microaerophilic Fornicata.</title>
        <authorList>
            <person name="Yuyama I."/>
            <person name="Kume K."/>
            <person name="Tamura T."/>
            <person name="Inagaki Y."/>
            <person name="Hashimoto T."/>
        </authorList>
    </citation>
    <scope>NUCLEOTIDE SEQUENCE</scope>
    <source>
        <strain evidence="2">NY0171</strain>
    </source>
</reference>
<evidence type="ECO:0000313" key="2">
    <source>
        <dbReference type="EMBL" id="GKT32417.1"/>
    </source>
</evidence>
<name>A0ABQ5KIT0_9EUKA</name>
<keyword evidence="1" id="KW-0472">Membrane</keyword>
<evidence type="ECO:0000313" key="3">
    <source>
        <dbReference type="Proteomes" id="UP001057375"/>
    </source>
</evidence>
<organism evidence="2 3">
    <name type="scientific">Aduncisulcus paluster</name>
    <dbReference type="NCBI Taxonomy" id="2918883"/>
    <lineage>
        <taxon>Eukaryota</taxon>
        <taxon>Metamonada</taxon>
        <taxon>Carpediemonas-like organisms</taxon>
        <taxon>Aduncisulcus</taxon>
    </lineage>
</organism>
<accession>A0ABQ5KIT0</accession>
<sequence length="168" mass="20301">MQASAATTGFIKLGVWEKTRKTKGMMLLRYFISMPFIYMMIIPAIPFHILLEIYHSICFRLYDIPLVRARDFFIFDRKHLPYLNWFEKINCAYCSYYNALMAYAKEIVGRTERYWCPIKHSMKMQQAHSQYSCFVGYNDDKALRRDWPKLREFEEMKKKDASKKKQKK</sequence>
<dbReference type="Proteomes" id="UP001057375">
    <property type="component" value="Unassembled WGS sequence"/>
</dbReference>
<comment type="caution">
    <text evidence="2">The sequence shown here is derived from an EMBL/GenBank/DDBJ whole genome shotgun (WGS) entry which is preliminary data.</text>
</comment>
<keyword evidence="1" id="KW-1133">Transmembrane helix</keyword>
<protein>
    <submittedName>
        <fullName evidence="2">Uncharacterized protein</fullName>
    </submittedName>
</protein>
<keyword evidence="3" id="KW-1185">Reference proteome</keyword>
<gene>
    <name evidence="2" type="ORF">ADUPG1_006584</name>
</gene>
<proteinExistence type="predicted"/>
<evidence type="ECO:0000256" key="1">
    <source>
        <dbReference type="SAM" id="Phobius"/>
    </source>
</evidence>
<keyword evidence="1" id="KW-0812">Transmembrane</keyword>